<feature type="transmembrane region" description="Helical" evidence="5">
    <location>
        <begin position="357"/>
        <end position="383"/>
    </location>
</feature>
<proteinExistence type="predicted"/>
<feature type="transmembrane region" description="Helical" evidence="5">
    <location>
        <begin position="44"/>
        <end position="60"/>
    </location>
</feature>
<evidence type="ECO:0000256" key="3">
    <source>
        <dbReference type="ARBA" id="ARBA00022989"/>
    </source>
</evidence>
<dbReference type="PANTHER" id="PTHR43310:SF1">
    <property type="entry name" value="SULFATE TRANSPORTER YBAR-RELATED"/>
    <property type="match status" value="1"/>
</dbReference>
<dbReference type="EMBL" id="CP165718">
    <property type="protein sequence ID" value="XDV10517.1"/>
    <property type="molecule type" value="Genomic_DNA"/>
</dbReference>
<keyword evidence="2 5" id="KW-0812">Transmembrane</keyword>
<comment type="subcellular location">
    <subcellularLocation>
        <location evidence="1">Membrane</location>
        <topology evidence="1">Multi-pass membrane protein</topology>
    </subcellularLocation>
</comment>
<dbReference type="InterPro" id="IPR018045">
    <property type="entry name" value="S04_transporter_CS"/>
</dbReference>
<sequence>MLKTIQNQWFSNIRGDLLAGIVVALALIPEAIAFSIIAGVDPKIGLYASFCIAVIIAFTGGRPGMISAATGAMALLMVTLVRDHGLEYLLAATLLTGVLQIGAGYLKLGSLMRFVSRSVVTGFVNALAILIFMAQLPELTNVTWHVYAMTAAGLGIIYLFPYVPVIGKMLPSPLVCIISLTLVAIFWNIDIRTVGDMGDLPDTLPIFLWPDVPLNLETLAIILPYSAGLAAVGLLESLMTATIVDDLTDTPSDKNRECKGQGIANIGAGLMGGMAGCAMIGQSVINVKSGGRTRLSTLTAGVFLMVLILVLDEWLTQIPMAALVAVMIMVSIGTFSWDSIRNLKKHPLSTNIVMVTTVIVVVATHNLAIGVGVGVLLAAMFFANKIGHFMDVSSSINTAGTERVYQVVGQVFFSSADKFINSFDFKEAIDKVVIDLTKAHFWDITAVGALDKVVIKFRREGAEVEVRGLSEASATIVDRFGVHDKPDAADSIMGGH</sequence>
<dbReference type="AlphaFoldDB" id="A0AB39XCI4"/>
<dbReference type="PROSITE" id="PS50801">
    <property type="entry name" value="STAS"/>
    <property type="match status" value="1"/>
</dbReference>
<feature type="transmembrane region" description="Helical" evidence="5">
    <location>
        <begin position="293"/>
        <end position="311"/>
    </location>
</feature>
<dbReference type="SUPFAM" id="SSF52091">
    <property type="entry name" value="SpoIIaa-like"/>
    <property type="match status" value="1"/>
</dbReference>
<protein>
    <submittedName>
        <fullName evidence="7">SulP family inorganic anion transporter</fullName>
    </submittedName>
</protein>
<dbReference type="PROSITE" id="PS01130">
    <property type="entry name" value="SLC26A"/>
    <property type="match status" value="1"/>
</dbReference>
<feature type="transmembrane region" description="Helical" evidence="5">
    <location>
        <begin position="219"/>
        <end position="241"/>
    </location>
</feature>
<dbReference type="RefSeq" id="WP_369743918.1">
    <property type="nucleotide sequence ID" value="NZ_CP165718.1"/>
</dbReference>
<evidence type="ECO:0000256" key="1">
    <source>
        <dbReference type="ARBA" id="ARBA00004141"/>
    </source>
</evidence>
<feature type="transmembrane region" description="Helical" evidence="5">
    <location>
        <begin position="318"/>
        <end position="337"/>
    </location>
</feature>
<feature type="domain" description="STAS" evidence="6">
    <location>
        <begin position="404"/>
        <end position="496"/>
    </location>
</feature>
<evidence type="ECO:0000256" key="4">
    <source>
        <dbReference type="ARBA" id="ARBA00023136"/>
    </source>
</evidence>
<feature type="transmembrane region" description="Helical" evidence="5">
    <location>
        <begin position="118"/>
        <end position="136"/>
    </location>
</feature>
<feature type="transmembrane region" description="Helical" evidence="5">
    <location>
        <begin position="142"/>
        <end position="163"/>
    </location>
</feature>
<dbReference type="Pfam" id="PF00916">
    <property type="entry name" value="Sulfate_transp"/>
    <property type="match status" value="2"/>
</dbReference>
<reference evidence="7" key="1">
    <citation type="submission" date="2024-07" db="EMBL/GenBank/DDBJ databases">
        <title>Whole genome sequence of bacterial strains from algal surface.</title>
        <authorList>
            <person name="Kumar P."/>
        </authorList>
    </citation>
    <scope>NUCLEOTIDE SEQUENCE</scope>
    <source>
        <strain evidence="7">PP-1MA</strain>
    </source>
</reference>
<evidence type="ECO:0000313" key="7">
    <source>
        <dbReference type="EMBL" id="XDV10517.1"/>
    </source>
</evidence>
<dbReference type="InterPro" id="IPR002645">
    <property type="entry name" value="STAS_dom"/>
</dbReference>
<feature type="transmembrane region" description="Helical" evidence="5">
    <location>
        <begin position="17"/>
        <end position="38"/>
    </location>
</feature>
<dbReference type="InterPro" id="IPR011547">
    <property type="entry name" value="SLC26A/SulP_dom"/>
</dbReference>
<feature type="transmembrane region" description="Helical" evidence="5">
    <location>
        <begin position="88"/>
        <end position="106"/>
    </location>
</feature>
<name>A0AB39XCI4_9GAMM</name>
<keyword evidence="4 5" id="KW-0472">Membrane</keyword>
<dbReference type="GO" id="GO:0008271">
    <property type="term" value="F:secondary active sulfate transmembrane transporter activity"/>
    <property type="evidence" value="ECO:0007669"/>
    <property type="project" value="InterPro"/>
</dbReference>
<evidence type="ECO:0000259" key="6">
    <source>
        <dbReference type="PROSITE" id="PS50801"/>
    </source>
</evidence>
<dbReference type="Pfam" id="PF01740">
    <property type="entry name" value="STAS"/>
    <property type="match status" value="1"/>
</dbReference>
<gene>
    <name evidence="7" type="ORF">AB8S08_04875</name>
</gene>
<dbReference type="InterPro" id="IPR052706">
    <property type="entry name" value="Membrane-Transporter-like"/>
</dbReference>
<evidence type="ECO:0000256" key="5">
    <source>
        <dbReference type="SAM" id="Phobius"/>
    </source>
</evidence>
<feature type="transmembrane region" description="Helical" evidence="5">
    <location>
        <begin position="170"/>
        <end position="189"/>
    </location>
</feature>
<keyword evidence="3 5" id="KW-1133">Transmembrane helix</keyword>
<dbReference type="InterPro" id="IPR036513">
    <property type="entry name" value="STAS_dom_sf"/>
</dbReference>
<evidence type="ECO:0000256" key="2">
    <source>
        <dbReference type="ARBA" id="ARBA00022692"/>
    </source>
</evidence>
<feature type="transmembrane region" description="Helical" evidence="5">
    <location>
        <begin position="262"/>
        <end position="281"/>
    </location>
</feature>
<dbReference type="PANTHER" id="PTHR43310">
    <property type="entry name" value="SULFATE TRANSPORTER YBAR-RELATED"/>
    <property type="match status" value="1"/>
</dbReference>
<dbReference type="GO" id="GO:0016020">
    <property type="term" value="C:membrane"/>
    <property type="evidence" value="ECO:0007669"/>
    <property type="project" value="UniProtKB-SubCell"/>
</dbReference>
<dbReference type="Gene3D" id="3.30.750.24">
    <property type="entry name" value="STAS domain"/>
    <property type="match status" value="1"/>
</dbReference>
<organism evidence="7">
    <name type="scientific">Pseudidiomarina sp. PP-1MA</name>
    <dbReference type="NCBI Taxonomy" id="3237706"/>
    <lineage>
        <taxon>Bacteria</taxon>
        <taxon>Pseudomonadati</taxon>
        <taxon>Pseudomonadota</taxon>
        <taxon>Gammaproteobacteria</taxon>
        <taxon>Alteromonadales</taxon>
        <taxon>Idiomarinaceae</taxon>
        <taxon>Pseudidiomarina</taxon>
    </lineage>
</organism>
<dbReference type="CDD" id="cd07042">
    <property type="entry name" value="STAS_SulP_like_sulfate_transporter"/>
    <property type="match status" value="1"/>
</dbReference>
<accession>A0AB39XCI4</accession>